<dbReference type="SMART" id="SM00671">
    <property type="entry name" value="SEL1"/>
    <property type="match status" value="3"/>
</dbReference>
<protein>
    <submittedName>
        <fullName evidence="3">Uncharacterized protein</fullName>
    </submittedName>
</protein>
<dbReference type="PANTHER" id="PTHR11102">
    <property type="entry name" value="SEL-1-LIKE PROTEIN"/>
    <property type="match status" value="1"/>
</dbReference>
<dbReference type="Proteomes" id="UP001230188">
    <property type="component" value="Unassembled WGS sequence"/>
</dbReference>
<dbReference type="InterPro" id="IPR050767">
    <property type="entry name" value="Sel1_AlgK"/>
</dbReference>
<evidence type="ECO:0000256" key="1">
    <source>
        <dbReference type="ARBA" id="ARBA00038101"/>
    </source>
</evidence>
<comment type="similarity">
    <text evidence="1">Belongs to the sel-1 family.</text>
</comment>
<evidence type="ECO:0000313" key="4">
    <source>
        <dbReference type="Proteomes" id="UP001230188"/>
    </source>
</evidence>
<reference evidence="3" key="1">
    <citation type="submission" date="2023-01" db="EMBL/GenBank/DDBJ databases">
        <title>Metagenome sequencing of chrysophaentin producing Chrysophaeum taylorii.</title>
        <authorList>
            <person name="Davison J."/>
            <person name="Bewley C."/>
        </authorList>
    </citation>
    <scope>NUCLEOTIDE SEQUENCE</scope>
    <source>
        <strain evidence="3">NIES-1699</strain>
    </source>
</reference>
<proteinExistence type="inferred from homology"/>
<accession>A0AAD7UJ68</accession>
<dbReference type="EMBL" id="JAQMWT010000157">
    <property type="protein sequence ID" value="KAJ8608903.1"/>
    <property type="molecule type" value="Genomic_DNA"/>
</dbReference>
<organism evidence="3 4">
    <name type="scientific">Chrysophaeum taylorii</name>
    <dbReference type="NCBI Taxonomy" id="2483200"/>
    <lineage>
        <taxon>Eukaryota</taxon>
        <taxon>Sar</taxon>
        <taxon>Stramenopiles</taxon>
        <taxon>Ochrophyta</taxon>
        <taxon>Pelagophyceae</taxon>
        <taxon>Pelagomonadales</taxon>
        <taxon>Pelagomonadaceae</taxon>
        <taxon>Chrysophaeum</taxon>
    </lineage>
</organism>
<feature type="region of interest" description="Disordered" evidence="2">
    <location>
        <begin position="125"/>
        <end position="147"/>
    </location>
</feature>
<dbReference type="PANTHER" id="PTHR11102:SF160">
    <property type="entry name" value="ERAD-ASSOCIATED E3 UBIQUITIN-PROTEIN LIGASE COMPONENT HRD3"/>
    <property type="match status" value="1"/>
</dbReference>
<keyword evidence="4" id="KW-1185">Reference proteome</keyword>
<dbReference type="Pfam" id="PF08238">
    <property type="entry name" value="Sel1"/>
    <property type="match status" value="4"/>
</dbReference>
<evidence type="ECO:0000256" key="2">
    <source>
        <dbReference type="SAM" id="MobiDB-lite"/>
    </source>
</evidence>
<sequence length="373" mass="41239">MFSMQGCVVLQPQVSEFFKRHGGVSRCQAASWKSHRVACDAFVREISQRAFASFGGDSPKEEAGPERPPTLDGGDAPLETFTRVEPKCGSCGFAAPANQVWTRYRACCGKRTCADCERKLTGDAGEPDTGAASLGHGKKKTKEELETRKRASRDPCLFCGEVVEDALARVRERAEAKNEDARYVLGVSMMQGYRECERHPKLACKWLQLAARSGHFAALYELAVAHSQGLTGRVADPAKAARMYRRAAAQGGQVRALYALALAYHRGEGVEADKREAIRLLNLAADAGFYDARKALARFFADGDEVEQDREKAARLLGLDRTADLIKKGINPPSFLFRETPEEERAFVKNEYTEAEMDDFFGDEDGDYDDVRT</sequence>
<gene>
    <name evidence="3" type="ORF">CTAYLR_005250</name>
</gene>
<feature type="non-terminal residue" evidence="3">
    <location>
        <position position="373"/>
    </location>
</feature>
<dbReference type="SUPFAM" id="SSF81901">
    <property type="entry name" value="HCP-like"/>
    <property type="match status" value="1"/>
</dbReference>
<comment type="caution">
    <text evidence="3">The sequence shown here is derived from an EMBL/GenBank/DDBJ whole genome shotgun (WGS) entry which is preliminary data.</text>
</comment>
<dbReference type="InterPro" id="IPR011990">
    <property type="entry name" value="TPR-like_helical_dom_sf"/>
</dbReference>
<feature type="region of interest" description="Disordered" evidence="2">
    <location>
        <begin position="53"/>
        <end position="76"/>
    </location>
</feature>
<dbReference type="AlphaFoldDB" id="A0AAD7UJ68"/>
<evidence type="ECO:0000313" key="3">
    <source>
        <dbReference type="EMBL" id="KAJ8608903.1"/>
    </source>
</evidence>
<dbReference type="InterPro" id="IPR006597">
    <property type="entry name" value="Sel1-like"/>
</dbReference>
<dbReference type="Gene3D" id="1.25.40.10">
    <property type="entry name" value="Tetratricopeptide repeat domain"/>
    <property type="match status" value="1"/>
</dbReference>
<name>A0AAD7UJ68_9STRA</name>